<keyword evidence="5 6" id="KW-0472">Membrane</keyword>
<dbReference type="EMBL" id="JBHTBS010000001">
    <property type="protein sequence ID" value="MFC7335872.1"/>
    <property type="molecule type" value="Genomic_DNA"/>
</dbReference>
<evidence type="ECO:0000256" key="6">
    <source>
        <dbReference type="SAM" id="Phobius"/>
    </source>
</evidence>
<feature type="transmembrane region" description="Helical" evidence="6">
    <location>
        <begin position="50"/>
        <end position="69"/>
    </location>
</feature>
<reference evidence="8" key="1">
    <citation type="journal article" date="2019" name="Int. J. Syst. Evol. Microbiol.">
        <title>The Global Catalogue of Microorganisms (GCM) 10K type strain sequencing project: providing services to taxonomists for standard genome sequencing and annotation.</title>
        <authorList>
            <consortium name="The Broad Institute Genomics Platform"/>
            <consortium name="The Broad Institute Genome Sequencing Center for Infectious Disease"/>
            <person name="Wu L."/>
            <person name="Ma J."/>
        </authorList>
    </citation>
    <scope>NUCLEOTIDE SEQUENCE [LARGE SCALE GENOMIC DNA]</scope>
    <source>
        <strain evidence="8">CGMCC 4.1467</strain>
    </source>
</reference>
<keyword evidence="8" id="KW-1185">Reference proteome</keyword>
<evidence type="ECO:0000313" key="8">
    <source>
        <dbReference type="Proteomes" id="UP001596472"/>
    </source>
</evidence>
<name>A0ABW2L0K5_9BACT</name>
<gene>
    <name evidence="7" type="ORF">ACFQY0_01680</name>
</gene>
<evidence type="ECO:0000256" key="5">
    <source>
        <dbReference type="ARBA" id="ARBA00023136"/>
    </source>
</evidence>
<evidence type="ECO:0000256" key="1">
    <source>
        <dbReference type="ARBA" id="ARBA00004651"/>
    </source>
</evidence>
<evidence type="ECO:0000256" key="3">
    <source>
        <dbReference type="ARBA" id="ARBA00022692"/>
    </source>
</evidence>
<keyword evidence="3 6" id="KW-0812">Transmembrane</keyword>
<dbReference type="Proteomes" id="UP001596472">
    <property type="component" value="Unassembled WGS sequence"/>
</dbReference>
<keyword evidence="4 6" id="KW-1133">Transmembrane helix</keyword>
<proteinExistence type="predicted"/>
<evidence type="ECO:0000256" key="4">
    <source>
        <dbReference type="ARBA" id="ARBA00022989"/>
    </source>
</evidence>
<sequence length="125" mass="13611">MADTPEAIKKSQKLYLGVGLCLFIGTIVTVAVATVPWLDIGKHGFDTADMILGLCIASVKVALVMYFFMHLNHERAWVYGSLVLGVIMAFFLAFLTFLAKSDPIHYDKFNTGGVLLPGCIKSIGL</sequence>
<feature type="transmembrane region" description="Helical" evidence="6">
    <location>
        <begin position="14"/>
        <end position="38"/>
    </location>
</feature>
<evidence type="ECO:0000313" key="7">
    <source>
        <dbReference type="EMBL" id="MFC7335872.1"/>
    </source>
</evidence>
<dbReference type="Pfam" id="PF03626">
    <property type="entry name" value="COX4_pro"/>
    <property type="match status" value="1"/>
</dbReference>
<feature type="transmembrane region" description="Helical" evidence="6">
    <location>
        <begin position="76"/>
        <end position="99"/>
    </location>
</feature>
<accession>A0ABW2L0K5</accession>
<organism evidence="7 8">
    <name type="scientific">Haloferula chungangensis</name>
    <dbReference type="NCBI Taxonomy" id="1048331"/>
    <lineage>
        <taxon>Bacteria</taxon>
        <taxon>Pseudomonadati</taxon>
        <taxon>Verrucomicrobiota</taxon>
        <taxon>Verrucomicrobiia</taxon>
        <taxon>Verrucomicrobiales</taxon>
        <taxon>Verrucomicrobiaceae</taxon>
        <taxon>Haloferula</taxon>
    </lineage>
</organism>
<comment type="caution">
    <text evidence="7">The sequence shown here is derived from an EMBL/GenBank/DDBJ whole genome shotgun (WGS) entry which is preliminary data.</text>
</comment>
<dbReference type="InterPro" id="IPR005171">
    <property type="entry name" value="Cyt_c_oxidase_su4_prok"/>
</dbReference>
<dbReference type="RefSeq" id="WP_379708414.1">
    <property type="nucleotide sequence ID" value="NZ_JBHTBS010000001.1"/>
</dbReference>
<evidence type="ECO:0000256" key="2">
    <source>
        <dbReference type="ARBA" id="ARBA00022475"/>
    </source>
</evidence>
<keyword evidence="2" id="KW-1003">Cell membrane</keyword>
<comment type="subcellular location">
    <subcellularLocation>
        <location evidence="1">Cell membrane</location>
        <topology evidence="1">Multi-pass membrane protein</topology>
    </subcellularLocation>
</comment>
<protein>
    <submittedName>
        <fullName evidence="7">Cytochrome C oxidase subunit IV family protein</fullName>
    </submittedName>
</protein>